<dbReference type="Pfam" id="PF07715">
    <property type="entry name" value="Plug"/>
    <property type="match status" value="1"/>
</dbReference>
<keyword evidence="2 11" id="KW-0813">Transport</keyword>
<evidence type="ECO:0000256" key="10">
    <source>
        <dbReference type="ARBA" id="ARBA00023237"/>
    </source>
</evidence>
<dbReference type="InterPro" id="IPR000531">
    <property type="entry name" value="Beta-barrel_TonB"/>
</dbReference>
<comment type="subcellular location">
    <subcellularLocation>
        <location evidence="1 11">Cell outer membrane</location>
        <topology evidence="1 11">Multi-pass membrane protein</topology>
    </subcellularLocation>
</comment>
<dbReference type="InterPro" id="IPR039426">
    <property type="entry name" value="TonB-dep_rcpt-like"/>
</dbReference>
<dbReference type="AlphaFoldDB" id="A0A845G4W4"/>
<evidence type="ECO:0000259" key="16">
    <source>
        <dbReference type="Pfam" id="PF07715"/>
    </source>
</evidence>
<evidence type="ECO:0000256" key="13">
    <source>
        <dbReference type="SAM" id="MobiDB-lite"/>
    </source>
</evidence>
<evidence type="ECO:0000256" key="1">
    <source>
        <dbReference type="ARBA" id="ARBA00004571"/>
    </source>
</evidence>
<sequence length="731" mass="78994">MMKLRGAGKMTMIALGCAITASASAQDSAPAAVAGAAQAQDGAAASADKGQIQEVVVTAQKRSTTAQKTAAAVTVFDAKTLEKNGVQTLQDLSKLAPGVSLGQNSAAVIVTVRGVSSRDTSEIGDPAVSISTDGFSIQRPTGLSGSVYDLERVEVLRGPQGTLYGRSATGGAINFITAKPGKEFDGKVAVGVGNYGLVTTEGMLNVPLNDDWAARAAFQSTRHDGYRKGEAPGRAGDDDDSQSARLHLHYAPANSKFNVLLTGQYTHTGGVGPTVEGVPIVGATVNNVMPYVPASGVPHGSPNQFIDTTIKSFQLSAGYDLDFADLIYSAGYRDMTQSQLRDLDGMSISTNYFAPSEAPKDISHELRLVSKGDSRWKWQFGGYYFQEKNDLLVYYQRYNVVNSPLNLFTFNYNVLARSKALFGQTSYELYDGVTVDLGLRRSLDEKTRGGYQNTGSGDIPQDGETGNSKNTYHLGLNWQATPTNLLFAKLSTGYKPGGFTTVISSLTSGSTVVQQTYTPETITAFEIGSKNQFWQRRLQLNVGAYKYNYKDQQVSVNNGGTSYTINAGKSDIHGGELELLVRPTADDRIDASIAYLSGRFKELCVAKTTAGVCTRNLAGNTPIQAPKWQIGLGYEHGFEVLRGTLTPRIQTHFESESYLGIENYERQRQRSYNRSDAMLTYADNGGKWSVQAYVRNIEDTRVITVANANFGAYNYAFSAPRTFGTKLSVNW</sequence>
<dbReference type="EMBL" id="WWCW01000072">
    <property type="protein sequence ID" value="MYM89344.1"/>
    <property type="molecule type" value="Genomic_DNA"/>
</dbReference>
<evidence type="ECO:0000256" key="9">
    <source>
        <dbReference type="ARBA" id="ARBA00023136"/>
    </source>
</evidence>
<dbReference type="InterPro" id="IPR036942">
    <property type="entry name" value="Beta-barrel_TonB_sf"/>
</dbReference>
<evidence type="ECO:0000256" key="6">
    <source>
        <dbReference type="ARBA" id="ARBA00023004"/>
    </source>
</evidence>
<proteinExistence type="inferred from homology"/>
<evidence type="ECO:0000256" key="2">
    <source>
        <dbReference type="ARBA" id="ARBA00022448"/>
    </source>
</evidence>
<evidence type="ECO:0000256" key="12">
    <source>
        <dbReference type="RuleBase" id="RU003357"/>
    </source>
</evidence>
<feature type="chain" id="PRO_5032347710" evidence="14">
    <location>
        <begin position="26"/>
        <end position="731"/>
    </location>
</feature>
<comment type="caution">
    <text evidence="17">The sequence shown here is derived from an EMBL/GenBank/DDBJ whole genome shotgun (WGS) entry which is preliminary data.</text>
</comment>
<dbReference type="SUPFAM" id="SSF56935">
    <property type="entry name" value="Porins"/>
    <property type="match status" value="1"/>
</dbReference>
<protein>
    <submittedName>
        <fullName evidence="17">TonB-dependent receptor</fullName>
    </submittedName>
</protein>
<dbReference type="GO" id="GO:0006826">
    <property type="term" value="P:iron ion transport"/>
    <property type="evidence" value="ECO:0007669"/>
    <property type="project" value="UniProtKB-KW"/>
</dbReference>
<keyword evidence="10 11" id="KW-0998">Cell outer membrane</keyword>
<keyword evidence="5 11" id="KW-0812">Transmembrane</keyword>
<dbReference type="Pfam" id="PF00593">
    <property type="entry name" value="TonB_dep_Rec_b-barrel"/>
    <property type="match status" value="1"/>
</dbReference>
<dbReference type="Gene3D" id="2.40.170.20">
    <property type="entry name" value="TonB-dependent receptor, beta-barrel domain"/>
    <property type="match status" value="1"/>
</dbReference>
<evidence type="ECO:0000256" key="3">
    <source>
        <dbReference type="ARBA" id="ARBA00022452"/>
    </source>
</evidence>
<dbReference type="PROSITE" id="PS52016">
    <property type="entry name" value="TONB_DEPENDENT_REC_3"/>
    <property type="match status" value="1"/>
</dbReference>
<dbReference type="RefSeq" id="WP_161098288.1">
    <property type="nucleotide sequence ID" value="NZ_WWCW01000072.1"/>
</dbReference>
<dbReference type="Proteomes" id="UP000470302">
    <property type="component" value="Unassembled WGS sequence"/>
</dbReference>
<accession>A0A845G4W4</accession>
<reference evidence="17 18" key="1">
    <citation type="submission" date="2020-01" db="EMBL/GenBank/DDBJ databases">
        <title>Novel species isolated from a subtropical stream in China.</title>
        <authorList>
            <person name="Lu H."/>
        </authorList>
    </citation>
    <scope>NUCLEOTIDE SEQUENCE [LARGE SCALE GENOMIC DNA]</scope>
    <source>
        <strain evidence="17 18">FT82W</strain>
    </source>
</reference>
<feature type="signal peptide" evidence="14">
    <location>
        <begin position="1"/>
        <end position="25"/>
    </location>
</feature>
<evidence type="ECO:0000256" key="5">
    <source>
        <dbReference type="ARBA" id="ARBA00022692"/>
    </source>
</evidence>
<evidence type="ECO:0000259" key="15">
    <source>
        <dbReference type="Pfam" id="PF00593"/>
    </source>
</evidence>
<keyword evidence="4" id="KW-0410">Iron transport</keyword>
<evidence type="ECO:0000313" key="18">
    <source>
        <dbReference type="Proteomes" id="UP000470302"/>
    </source>
</evidence>
<evidence type="ECO:0000313" key="17">
    <source>
        <dbReference type="EMBL" id="MYM89344.1"/>
    </source>
</evidence>
<keyword evidence="9 11" id="KW-0472">Membrane</keyword>
<evidence type="ECO:0000256" key="4">
    <source>
        <dbReference type="ARBA" id="ARBA00022496"/>
    </source>
</evidence>
<evidence type="ECO:0000256" key="8">
    <source>
        <dbReference type="ARBA" id="ARBA00023077"/>
    </source>
</evidence>
<dbReference type="PANTHER" id="PTHR32552">
    <property type="entry name" value="FERRICHROME IRON RECEPTOR-RELATED"/>
    <property type="match status" value="1"/>
</dbReference>
<dbReference type="InterPro" id="IPR012910">
    <property type="entry name" value="Plug_dom"/>
</dbReference>
<keyword evidence="17" id="KW-0675">Receptor</keyword>
<evidence type="ECO:0000256" key="11">
    <source>
        <dbReference type="PROSITE-ProRule" id="PRU01360"/>
    </source>
</evidence>
<dbReference type="PANTHER" id="PTHR32552:SF81">
    <property type="entry name" value="TONB-DEPENDENT OUTER MEMBRANE RECEPTOR"/>
    <property type="match status" value="1"/>
</dbReference>
<feature type="region of interest" description="Disordered" evidence="13">
    <location>
        <begin position="447"/>
        <end position="466"/>
    </location>
</feature>
<keyword evidence="8 12" id="KW-0798">TonB box</keyword>
<keyword evidence="6" id="KW-0408">Iron</keyword>
<feature type="domain" description="TonB-dependent receptor plug" evidence="16">
    <location>
        <begin position="66"/>
        <end position="172"/>
    </location>
</feature>
<name>A0A845G4W4_9BURK</name>
<keyword evidence="7" id="KW-0406">Ion transport</keyword>
<comment type="similarity">
    <text evidence="11 12">Belongs to the TonB-dependent receptor family.</text>
</comment>
<evidence type="ECO:0000256" key="7">
    <source>
        <dbReference type="ARBA" id="ARBA00023065"/>
    </source>
</evidence>
<dbReference type="GO" id="GO:0009279">
    <property type="term" value="C:cell outer membrane"/>
    <property type="evidence" value="ECO:0007669"/>
    <property type="project" value="UniProtKB-SubCell"/>
</dbReference>
<gene>
    <name evidence="17" type="ORF">GTP91_19475</name>
</gene>
<feature type="domain" description="TonB-dependent receptor-like beta-barrel" evidence="15">
    <location>
        <begin position="282"/>
        <end position="697"/>
    </location>
</feature>
<evidence type="ECO:0000256" key="14">
    <source>
        <dbReference type="SAM" id="SignalP"/>
    </source>
</evidence>
<organism evidence="17 18">
    <name type="scientific">Duganella vulcania</name>
    <dbReference type="NCBI Taxonomy" id="2692166"/>
    <lineage>
        <taxon>Bacteria</taxon>
        <taxon>Pseudomonadati</taxon>
        <taxon>Pseudomonadota</taxon>
        <taxon>Betaproteobacteria</taxon>
        <taxon>Burkholderiales</taxon>
        <taxon>Oxalobacteraceae</taxon>
        <taxon>Telluria group</taxon>
        <taxon>Duganella</taxon>
    </lineage>
</organism>
<keyword evidence="3 11" id="KW-1134">Transmembrane beta strand</keyword>
<keyword evidence="14" id="KW-0732">Signal</keyword>